<keyword evidence="7 9" id="KW-0472">Membrane</keyword>
<organism evidence="11 13">
    <name type="scientific">Mycolicibacterium diernhoferi</name>
    <dbReference type="NCBI Taxonomy" id="1801"/>
    <lineage>
        <taxon>Bacteria</taxon>
        <taxon>Bacillati</taxon>
        <taxon>Actinomycetota</taxon>
        <taxon>Actinomycetes</taxon>
        <taxon>Mycobacteriales</taxon>
        <taxon>Mycobacteriaceae</taxon>
        <taxon>Mycolicibacterium</taxon>
    </lineage>
</organism>
<evidence type="ECO:0000256" key="9">
    <source>
        <dbReference type="SAM" id="Phobius"/>
    </source>
</evidence>
<keyword evidence="5 9" id="KW-0812">Transmembrane</keyword>
<evidence type="ECO:0000256" key="2">
    <source>
        <dbReference type="ARBA" id="ARBA00009773"/>
    </source>
</evidence>
<dbReference type="Proteomes" id="UP000220340">
    <property type="component" value="Unassembled WGS sequence"/>
</dbReference>
<feature type="region of interest" description="Disordered" evidence="8">
    <location>
        <begin position="1"/>
        <end position="33"/>
    </location>
</feature>
<comment type="caution">
    <text evidence="11">The sequence shown here is derived from an EMBL/GenBank/DDBJ whole genome shotgun (WGS) entry which is preliminary data.</text>
</comment>
<reference evidence="10 12" key="1">
    <citation type="submission" date="2016-09" db="EMBL/GenBank/DDBJ databases">
        <title>genome sequences of unsequenced Mycobacteria.</title>
        <authorList>
            <person name="Greninger A.L."/>
            <person name="Jerome K.R."/>
            <person name="Mcnair B."/>
            <person name="Wallis C."/>
            <person name="Fang F."/>
        </authorList>
    </citation>
    <scope>NUCLEOTIDE SEQUENCE [LARGE SCALE GENOMIC DNA]</scope>
    <source>
        <strain evidence="10 12">BM1</strain>
    </source>
</reference>
<dbReference type="OrthoDB" id="4016357at2"/>
<evidence type="ECO:0000256" key="4">
    <source>
        <dbReference type="ARBA" id="ARBA00022475"/>
    </source>
</evidence>
<dbReference type="PANTHER" id="PTHR21716">
    <property type="entry name" value="TRANSMEMBRANE PROTEIN"/>
    <property type="match status" value="1"/>
</dbReference>
<feature type="transmembrane region" description="Helical" evidence="9">
    <location>
        <begin position="250"/>
        <end position="277"/>
    </location>
</feature>
<evidence type="ECO:0000256" key="7">
    <source>
        <dbReference type="ARBA" id="ARBA00023136"/>
    </source>
</evidence>
<feature type="transmembrane region" description="Helical" evidence="9">
    <location>
        <begin position="283"/>
        <end position="300"/>
    </location>
</feature>
<keyword evidence="4" id="KW-1003">Cell membrane</keyword>
<evidence type="ECO:0000313" key="11">
    <source>
        <dbReference type="EMBL" id="PEG52203.1"/>
    </source>
</evidence>
<dbReference type="GO" id="GO:0005886">
    <property type="term" value="C:plasma membrane"/>
    <property type="evidence" value="ECO:0007669"/>
    <property type="project" value="UniProtKB-SubCell"/>
</dbReference>
<dbReference type="RefSeq" id="WP_073859459.1">
    <property type="nucleotide sequence ID" value="NZ_BAAATC010000007.1"/>
</dbReference>
<evidence type="ECO:0000256" key="5">
    <source>
        <dbReference type="ARBA" id="ARBA00022692"/>
    </source>
</evidence>
<evidence type="ECO:0000313" key="10">
    <source>
        <dbReference type="EMBL" id="OPE49327.1"/>
    </source>
</evidence>
<feature type="compositionally biased region" description="Basic and acidic residues" evidence="8">
    <location>
        <begin position="15"/>
        <end position="29"/>
    </location>
</feature>
<comment type="similarity">
    <text evidence="2">Belongs to the autoinducer-2 exporter (AI-2E) (TC 2.A.86) family.</text>
</comment>
<dbReference type="PANTHER" id="PTHR21716:SF53">
    <property type="entry name" value="PERMEASE PERM-RELATED"/>
    <property type="match status" value="1"/>
</dbReference>
<dbReference type="Proteomes" id="UP000191039">
    <property type="component" value="Unassembled WGS sequence"/>
</dbReference>
<evidence type="ECO:0000256" key="6">
    <source>
        <dbReference type="ARBA" id="ARBA00022989"/>
    </source>
</evidence>
<evidence type="ECO:0000256" key="3">
    <source>
        <dbReference type="ARBA" id="ARBA00022448"/>
    </source>
</evidence>
<dbReference type="InterPro" id="IPR002549">
    <property type="entry name" value="AI-2E-like"/>
</dbReference>
<feature type="transmembrane region" description="Helical" evidence="9">
    <location>
        <begin position="63"/>
        <end position="83"/>
    </location>
</feature>
<feature type="transmembrane region" description="Helical" evidence="9">
    <location>
        <begin position="202"/>
        <end position="222"/>
    </location>
</feature>
<feature type="transmembrane region" description="Helical" evidence="9">
    <location>
        <begin position="351"/>
        <end position="384"/>
    </location>
</feature>
<dbReference type="EMBL" id="MIJD01000293">
    <property type="protein sequence ID" value="OPE49327.1"/>
    <property type="molecule type" value="Genomic_DNA"/>
</dbReference>
<evidence type="ECO:0000313" key="12">
    <source>
        <dbReference type="Proteomes" id="UP000191039"/>
    </source>
</evidence>
<dbReference type="STRING" id="1801.BRW64_26495"/>
<dbReference type="AlphaFoldDB" id="A0A1Q4H4L6"/>
<reference evidence="11 13" key="2">
    <citation type="submission" date="2017-10" db="EMBL/GenBank/DDBJ databases">
        <title>The new phylogeny of genus Mycobacterium.</title>
        <authorList>
            <person name="Tortoli E."/>
            <person name="Trovato A."/>
            <person name="Cirillo D.M."/>
        </authorList>
    </citation>
    <scope>NUCLEOTIDE SEQUENCE [LARGE SCALE GENOMIC DNA]</scope>
    <source>
        <strain evidence="11 13">IP141170001</strain>
    </source>
</reference>
<evidence type="ECO:0000313" key="13">
    <source>
        <dbReference type="Proteomes" id="UP000220340"/>
    </source>
</evidence>
<feature type="transmembrane region" description="Helical" evidence="9">
    <location>
        <begin position="118"/>
        <end position="140"/>
    </location>
</feature>
<proteinExistence type="inferred from homology"/>
<keyword evidence="13" id="KW-1185">Reference proteome</keyword>
<sequence>MNAAPPGGGEPPSAEDGHDDLVAQPHTEDEGPVAEAELQAAEMTSPEQPLGAPGRRFDRRSPFFIGLAGSAGVAVTYGAVQLVSAMSSVLVLIGVAFFLALGLEPVVSWCVNHGLRRWFSTALVFVVFLAGIGAFAAAAIPPLSQQVDHLINHTPQYLQQAQDNSSVIGRLNERFHLQQHISDAVGGIDESALHQVLSAGTAVLGVVGDTLITVVLTLYFLADMPRIRATLYRLVPHSRRPRTILIGDEIFAKVGAYVLGNVLISLLAGAATLIWLAVFDVPYALLLSIMVALFDLVPVVGSTIAGVIVAAVALTVSLPICIATIVFYVVFRLVEDYALIPRIIGRAVHVPALTTVVAVLMGAALLGIVGALVAIPIAAAVQLIVEEVLYPRLDAV</sequence>
<dbReference type="Pfam" id="PF01594">
    <property type="entry name" value="AI-2E_transport"/>
    <property type="match status" value="1"/>
</dbReference>
<accession>A0A1Q4H4L6</accession>
<dbReference type="EMBL" id="PDCR01000035">
    <property type="protein sequence ID" value="PEG52203.1"/>
    <property type="molecule type" value="Genomic_DNA"/>
</dbReference>
<dbReference type="GO" id="GO:0055085">
    <property type="term" value="P:transmembrane transport"/>
    <property type="evidence" value="ECO:0007669"/>
    <property type="project" value="TreeGrafter"/>
</dbReference>
<name>A0A1Q4H4L6_9MYCO</name>
<keyword evidence="3" id="KW-0813">Transport</keyword>
<feature type="transmembrane region" description="Helical" evidence="9">
    <location>
        <begin position="307"/>
        <end position="331"/>
    </location>
</feature>
<evidence type="ECO:0000256" key="8">
    <source>
        <dbReference type="SAM" id="MobiDB-lite"/>
    </source>
</evidence>
<gene>
    <name evidence="10" type="ORF">BV510_22435</name>
    <name evidence="11" type="ORF">CRI78_22765</name>
</gene>
<protein>
    <submittedName>
        <fullName evidence="11">AI-2E family transporter</fullName>
    </submittedName>
</protein>
<comment type="subcellular location">
    <subcellularLocation>
        <location evidence="1">Cell membrane</location>
        <topology evidence="1">Multi-pass membrane protein</topology>
    </subcellularLocation>
</comment>
<keyword evidence="6 9" id="KW-1133">Transmembrane helix</keyword>
<evidence type="ECO:0000256" key="1">
    <source>
        <dbReference type="ARBA" id="ARBA00004651"/>
    </source>
</evidence>
<feature type="transmembrane region" description="Helical" evidence="9">
    <location>
        <begin position="89"/>
        <end position="111"/>
    </location>
</feature>